<evidence type="ECO:0000259" key="3">
    <source>
        <dbReference type="Pfam" id="PF01515"/>
    </source>
</evidence>
<dbReference type="EMBL" id="FOLG01000014">
    <property type="protein sequence ID" value="SFD05272.1"/>
    <property type="molecule type" value="Genomic_DNA"/>
</dbReference>
<evidence type="ECO:0000313" key="4">
    <source>
        <dbReference type="EMBL" id="SFD05272.1"/>
    </source>
</evidence>
<dbReference type="SUPFAM" id="SSF54637">
    <property type="entry name" value="Thioesterase/thiol ester dehydrase-isomerase"/>
    <property type="match status" value="1"/>
</dbReference>
<dbReference type="CDD" id="cd03449">
    <property type="entry name" value="R_hydratase"/>
    <property type="match status" value="1"/>
</dbReference>
<evidence type="ECO:0000256" key="2">
    <source>
        <dbReference type="ARBA" id="ARBA00023315"/>
    </source>
</evidence>
<protein>
    <submittedName>
        <fullName evidence="4">Phosphate butyryltransferase</fullName>
    </submittedName>
</protein>
<dbReference type="PANTHER" id="PTHR43356">
    <property type="entry name" value="PHOSPHATE ACETYLTRANSFERASE"/>
    <property type="match status" value="1"/>
</dbReference>
<organism evidence="4 5">
    <name type="scientific">Tropicimonas isoalkanivorans</name>
    <dbReference type="NCBI Taxonomy" id="441112"/>
    <lineage>
        <taxon>Bacteria</taxon>
        <taxon>Pseudomonadati</taxon>
        <taxon>Pseudomonadota</taxon>
        <taxon>Alphaproteobacteria</taxon>
        <taxon>Rhodobacterales</taxon>
        <taxon>Roseobacteraceae</taxon>
        <taxon>Tropicimonas</taxon>
    </lineage>
</organism>
<dbReference type="InterPro" id="IPR029069">
    <property type="entry name" value="HotDog_dom_sf"/>
</dbReference>
<evidence type="ECO:0000313" key="5">
    <source>
        <dbReference type="Proteomes" id="UP000198728"/>
    </source>
</evidence>
<keyword evidence="2" id="KW-0012">Acyltransferase</keyword>
<gene>
    <name evidence="4" type="ORF">SAMN04488094_11417</name>
</gene>
<dbReference type="NCBIfam" id="NF006045">
    <property type="entry name" value="PRK08190.1"/>
    <property type="match status" value="1"/>
</dbReference>
<dbReference type="Gene3D" id="3.10.129.10">
    <property type="entry name" value="Hotdog Thioesterase"/>
    <property type="match status" value="1"/>
</dbReference>
<keyword evidence="5" id="KW-1185">Reference proteome</keyword>
<sequence>MKDLHMKTITNTPWDQLEIGMEAEVRRICRADDFYVFANISGNMNPKHFPRFKNVEGALKEPVAPAMWVSTLIASALGRKLPGPGMLYKSQSLNFFERAFAGDEIIVRVKLIEKKPDYVAVFECKVDTADGKKLVEGVAEVFAPTEPMDYVIDDLPGLIVQRHAIFDKLLKEAEPLPPLKTAVVAPETEDALLGPLLGYDHTLIDPILIGDERKIREAAEKVGRDLSGFEIIDEPSHRLAADIGTRLVNEGQAAALMKGNLHTDVLLGAVVKRDGGLRVGRRLSHVFVMDVPGLNHLLLISDGAINIAPDLETKVDITQNAIDLAHTLGIREPKVGILSAVETVTPKIPSTLEAAALSKMAERGQIKGALVDGPLAMDNAIDLGAARTKGIRSMVAGQAEILIAPNLESANMLAKELTFIAHAEAGGLVIGAKCPVILTSRADDDKARLVSCAVAALYAHRKKPM</sequence>
<proteinExistence type="predicted"/>
<dbReference type="Proteomes" id="UP000198728">
    <property type="component" value="Unassembled WGS sequence"/>
</dbReference>
<dbReference type="NCBIfam" id="NF008852">
    <property type="entry name" value="PRK11890.1"/>
    <property type="match status" value="1"/>
</dbReference>
<dbReference type="InterPro" id="IPR050500">
    <property type="entry name" value="Phos_Acetyltrans/Butyryltrans"/>
</dbReference>
<dbReference type="InterPro" id="IPR002505">
    <property type="entry name" value="PTA_PTB"/>
</dbReference>
<accession>A0A1I1P6P5</accession>
<dbReference type="Pfam" id="PF01515">
    <property type="entry name" value="PTA_PTB"/>
    <property type="match status" value="1"/>
</dbReference>
<dbReference type="AlphaFoldDB" id="A0A1I1P6P5"/>
<feature type="domain" description="Phosphate acetyl/butaryl transferase" evidence="3">
    <location>
        <begin position="241"/>
        <end position="455"/>
    </location>
</feature>
<dbReference type="GO" id="GO:0016746">
    <property type="term" value="F:acyltransferase activity"/>
    <property type="evidence" value="ECO:0007669"/>
    <property type="project" value="UniProtKB-KW"/>
</dbReference>
<dbReference type="Gene3D" id="3.40.718.10">
    <property type="entry name" value="Isopropylmalate Dehydrogenase"/>
    <property type="match status" value="1"/>
</dbReference>
<reference evidence="4 5" key="1">
    <citation type="submission" date="2016-10" db="EMBL/GenBank/DDBJ databases">
        <authorList>
            <person name="de Groot N.N."/>
        </authorList>
    </citation>
    <scope>NUCLEOTIDE SEQUENCE [LARGE SCALE GENOMIC DNA]</scope>
    <source>
        <strain evidence="4 5">DSM 19548</strain>
    </source>
</reference>
<dbReference type="SUPFAM" id="SSF53659">
    <property type="entry name" value="Isocitrate/Isopropylmalate dehydrogenase-like"/>
    <property type="match status" value="1"/>
</dbReference>
<dbReference type="STRING" id="441112.SAMN04488094_11417"/>
<evidence type="ECO:0000256" key="1">
    <source>
        <dbReference type="ARBA" id="ARBA00022679"/>
    </source>
</evidence>
<dbReference type="PANTHER" id="PTHR43356:SF2">
    <property type="entry name" value="PHOSPHATE ACETYLTRANSFERASE"/>
    <property type="match status" value="1"/>
</dbReference>
<keyword evidence="1 4" id="KW-0808">Transferase</keyword>
<name>A0A1I1P6P5_9RHOB</name>